<gene>
    <name evidence="1" type="ordered locus">MCP_2141</name>
</gene>
<reference evidence="2" key="3">
    <citation type="journal article" date="2011" name="PLoS ONE">
        <title>Genome sequence of a mesophilic hydrogenotrophic methanogen Methanocella paludicola, the first cultivated representative of the order Methanocellales.</title>
        <authorList>
            <person name="Sakai S."/>
            <person name="Takaki Y."/>
            <person name="Shimamura S."/>
            <person name="Sekine M."/>
            <person name="Tajima T."/>
            <person name="Kosugi H."/>
            <person name="Ichikawa N."/>
            <person name="Tasumi E."/>
            <person name="Hiraki A.T."/>
            <person name="Shimizu A."/>
            <person name="Kato Y."/>
            <person name="Nishiko R."/>
            <person name="Mori K."/>
            <person name="Fujita N."/>
            <person name="Imachi H."/>
            <person name="Takai K."/>
        </authorList>
    </citation>
    <scope>NUCLEOTIDE SEQUENCE [LARGE SCALE GENOMIC DNA]</scope>
    <source>
        <strain evidence="2">DSM 17711 / JCM 13418 / NBRC 101707 / SANAE</strain>
    </source>
</reference>
<dbReference type="Proteomes" id="UP000001882">
    <property type="component" value="Chromosome"/>
</dbReference>
<accession>D1Z0J1</accession>
<keyword evidence="2" id="KW-1185">Reference proteome</keyword>
<dbReference type="GeneID" id="8681989"/>
<dbReference type="InParanoid" id="D1Z0J1"/>
<organism evidence="1 2">
    <name type="scientific">Methanocella paludicola (strain DSM 17711 / JCM 13418 / NBRC 101707 / SANAE)</name>
    <dbReference type="NCBI Taxonomy" id="304371"/>
    <lineage>
        <taxon>Archaea</taxon>
        <taxon>Methanobacteriati</taxon>
        <taxon>Methanobacteriota</taxon>
        <taxon>Stenosarchaea group</taxon>
        <taxon>Methanomicrobia</taxon>
        <taxon>Methanocellales</taxon>
        <taxon>Methanocellaceae</taxon>
        <taxon>Methanocella</taxon>
    </lineage>
</organism>
<sequence>MRLRSVVIALLLIPLLAVSAGAIYIEGQAPPVDDGQYHILAAESGMGLDTPTSSDYGQVAVPYDSGPIKRYLSNDPNDYVLVPGNEPGMVYALGDMGIAPDAVTTTMPAVSMPQTGSFAIPYDTIGSEISGIMNSPAVTFSVPDLKLDSWYGLKTDNFKFNMPMLSFPVL</sequence>
<dbReference type="EMBL" id="AP011532">
    <property type="protein sequence ID" value="BAI62213.1"/>
    <property type="molecule type" value="Genomic_DNA"/>
</dbReference>
<evidence type="ECO:0000313" key="1">
    <source>
        <dbReference type="EMBL" id="BAI62213.1"/>
    </source>
</evidence>
<dbReference type="RefSeq" id="WP_012900887.1">
    <property type="nucleotide sequence ID" value="NC_013665.1"/>
</dbReference>
<name>D1Z0J1_METPS</name>
<dbReference type="STRING" id="304371.MCP_2141"/>
<reference evidence="1 2" key="2">
    <citation type="journal article" date="2008" name="Int. J. Syst. Evol. Microbiol.">
        <title>Methanocella paludicola gen. nov., sp. nov., a methane-producing archaeon, the first isolate of the lineage 'Rice Cluster I', and proposal of the new archaeal order Methanocellales ord. nov.</title>
        <authorList>
            <person name="Sakai S."/>
            <person name="Imachi H."/>
            <person name="Hanada S."/>
            <person name="Ohashi A."/>
            <person name="Harada H."/>
            <person name="Kamagata Y."/>
        </authorList>
    </citation>
    <scope>NUCLEOTIDE SEQUENCE [LARGE SCALE GENOMIC DNA]</scope>
    <source>
        <strain evidence="2">DSM 17711 / JCM 13418 / NBRC 101707 / SANAE</strain>
    </source>
</reference>
<proteinExistence type="predicted"/>
<protein>
    <submittedName>
        <fullName evidence="1">Uncharacterized protein</fullName>
    </submittedName>
</protein>
<reference evidence="1 2" key="1">
    <citation type="journal article" date="2007" name="Appl. Environ. Microbiol.">
        <title>Isolation of key methanogens for global methane emission from rice paddy fields: a novel isolate affiliated with the clone cluster rice cluster I.</title>
        <authorList>
            <person name="Sakai S."/>
            <person name="Imachi H."/>
            <person name="Sekiguchi Y."/>
            <person name="Ohashi A."/>
            <person name="Harada H."/>
            <person name="Kamagata Y."/>
        </authorList>
    </citation>
    <scope>NUCLEOTIDE SEQUENCE [LARGE SCALE GENOMIC DNA]</scope>
    <source>
        <strain evidence="2">DSM 17711 / JCM 13418 / NBRC 101707 / SANAE</strain>
    </source>
</reference>
<dbReference type="KEGG" id="mpd:MCP_2141"/>
<evidence type="ECO:0000313" key="2">
    <source>
        <dbReference type="Proteomes" id="UP000001882"/>
    </source>
</evidence>
<dbReference type="AlphaFoldDB" id="D1Z0J1"/>